<dbReference type="RefSeq" id="WP_246173527.1">
    <property type="nucleotide sequence ID" value="NZ_CP042425.1"/>
</dbReference>
<accession>A0A5C1ANB0</accession>
<evidence type="ECO:0000313" key="2">
    <source>
        <dbReference type="EMBL" id="QEL19476.1"/>
    </source>
</evidence>
<evidence type="ECO:0000256" key="1">
    <source>
        <dbReference type="ARBA" id="ARBA00022729"/>
    </source>
</evidence>
<sequence>MALSRFRRRLSQLRFERLDDRALPSAAAAIYAVGADAGAAPLVQVYDAGGILLRSFAPYESSFTGGVRVAVGDVNGDGRPEVVTAAGTGGGPLVKVFDPDSGQELGSFFAYTPDFRGGVNVAVGQLGGRAAIVTGTGVGGGPHVKAFFDLSGNPAMSFFAYDSSFRNGVNVAVGDVLGTGSGEIVTGAGVGGGPHVRVFDGVTTAEQRSFFAYDAGFRGGVAVAVGDTDGDGKPDIVTGAGPGGGPNVKTFDATTLRVSQSFFAYTPTFTAGVTVAAVAGPAGRDLIVTGAGPGSGPEVRTFDVTDTATQSSSAFDFPFLGGVALGTGFGTTATADFSRQVNQLPTGPTPLDGNEVLAAADVGTLLQRAAAATSSTDGIIAIVDRNGRILGVRVEGGVAPQVQNDPRTLTFAVDGAVALARTGALFGNNESPLTSRTIRNLSQSTITQREAESSPDLVDQNSLFYGPGFVAPVGVGGHFPPGVPFTPSADLFDIEHTNRDGTLHSDGTGGSIALTQRFNLPEEYVPAGQSLFPQDSYGYRSGLLSTAQGRGIGTLNGGIPIYKNGVLVGGIGVFYPGTTGYATEENPSESTTYDASKPDRTQEAEYAAVAAVGGAPGIGLAVGTLGGVALPPGIVGLPITPDKQRIDLNGVTLDIVGPGGTEGPGRLVSYGQTLGTGDPDTGRDLPVTPTAGLSEADGSTLAANQTLLEGKLAPSGWLVLPHDGDGISAAQVLAFVNQGVAQATKTRAAIRLPASNSTKFVFAVADRQGNVLGLYRMGDATTFSIDVAVAKARNVAYYADATQLQSVDQLPGIPAGTAFSNRTFRHLAQPRFPEGIDGNAPAVFSQLNDDPGIDRTTGLQVGPRQPASAFTSVAGHDAFFPQTNFRDATDPLNQNGVVFFPGAVPLYTTALVGGLGVSGDGVDQDDLDTFAASQGFRQPAGVQEVDELLFDGVRLPYQKFPRNPEL</sequence>
<keyword evidence="3" id="KW-1185">Reference proteome</keyword>
<keyword evidence="1" id="KW-0732">Signal</keyword>
<proteinExistence type="predicted"/>
<dbReference type="Gene3D" id="3.30.450.150">
    <property type="entry name" value="Haem-degrading domain"/>
    <property type="match status" value="2"/>
</dbReference>
<dbReference type="EMBL" id="CP042425">
    <property type="protein sequence ID" value="QEL19476.1"/>
    <property type="molecule type" value="Genomic_DNA"/>
</dbReference>
<dbReference type="InterPro" id="IPR038084">
    <property type="entry name" value="PduO/GlcC-like_sf"/>
</dbReference>
<dbReference type="Pfam" id="PF01839">
    <property type="entry name" value="FG-GAP"/>
    <property type="match status" value="2"/>
</dbReference>
<dbReference type="InterPro" id="IPR013517">
    <property type="entry name" value="FG-GAP"/>
</dbReference>
<gene>
    <name evidence="2" type="ORF">PX52LOC_06549</name>
</gene>
<dbReference type="AlphaFoldDB" id="A0A5C1ANB0"/>
<reference evidence="3" key="1">
    <citation type="submission" date="2019-08" db="EMBL/GenBank/DDBJ databases">
        <title>Limnoglobus roseus gen. nov., sp. nov., a novel freshwater planctomycete with a giant genome from the family Gemmataceae.</title>
        <authorList>
            <person name="Kulichevskaya I.S."/>
            <person name="Naumoff D.G."/>
            <person name="Miroshnikov K."/>
            <person name="Ivanova A."/>
            <person name="Philippov D.A."/>
            <person name="Hakobyan A."/>
            <person name="Rijpstra I.C."/>
            <person name="Sinninghe Damste J.S."/>
            <person name="Liesack W."/>
            <person name="Dedysh S.N."/>
        </authorList>
    </citation>
    <scope>NUCLEOTIDE SEQUENCE [LARGE SCALE GENOMIC DNA]</scope>
    <source>
        <strain evidence="3">PX52</strain>
    </source>
</reference>
<organism evidence="2 3">
    <name type="scientific">Limnoglobus roseus</name>
    <dbReference type="NCBI Taxonomy" id="2598579"/>
    <lineage>
        <taxon>Bacteria</taxon>
        <taxon>Pseudomonadati</taxon>
        <taxon>Planctomycetota</taxon>
        <taxon>Planctomycetia</taxon>
        <taxon>Gemmatales</taxon>
        <taxon>Gemmataceae</taxon>
        <taxon>Limnoglobus</taxon>
    </lineage>
</organism>
<evidence type="ECO:0000313" key="3">
    <source>
        <dbReference type="Proteomes" id="UP000324974"/>
    </source>
</evidence>
<dbReference type="Pfam" id="PF03928">
    <property type="entry name" value="HbpS-like"/>
    <property type="match status" value="1"/>
</dbReference>
<dbReference type="InterPro" id="IPR005624">
    <property type="entry name" value="PduO/GlcC-like"/>
</dbReference>
<dbReference type="InterPro" id="IPR028994">
    <property type="entry name" value="Integrin_alpha_N"/>
</dbReference>
<dbReference type="Gene3D" id="2.130.10.130">
    <property type="entry name" value="Integrin alpha, N-terminal"/>
    <property type="match status" value="1"/>
</dbReference>
<name>A0A5C1ANB0_9BACT</name>
<dbReference type="SUPFAM" id="SSF69318">
    <property type="entry name" value="Integrin alpha N-terminal domain"/>
    <property type="match status" value="1"/>
</dbReference>
<dbReference type="Proteomes" id="UP000324974">
    <property type="component" value="Chromosome"/>
</dbReference>
<dbReference type="KEGG" id="lrs:PX52LOC_06549"/>
<protein>
    <submittedName>
        <fullName evidence="2">FG-GAP repeat protein</fullName>
    </submittedName>
</protein>
<dbReference type="SUPFAM" id="SSF143744">
    <property type="entry name" value="GlcG-like"/>
    <property type="match status" value="1"/>
</dbReference>